<feature type="active site" description="Proton donor/acceptor" evidence="1">
    <location>
        <position position="386"/>
    </location>
</feature>
<evidence type="ECO:0000313" key="4">
    <source>
        <dbReference type="EMBL" id="QEG22107.1"/>
    </source>
</evidence>
<dbReference type="Pfam" id="PF00246">
    <property type="entry name" value="Peptidase_M14"/>
    <property type="match status" value="1"/>
</dbReference>
<name>A0A5B9P694_9BACT</name>
<dbReference type="OrthoDB" id="9767214at2"/>
<dbReference type="SUPFAM" id="SSF53187">
    <property type="entry name" value="Zn-dependent exopeptidases"/>
    <property type="match status" value="1"/>
</dbReference>
<proteinExistence type="inferred from homology"/>
<evidence type="ECO:0000256" key="2">
    <source>
        <dbReference type="SAM" id="MobiDB-lite"/>
    </source>
</evidence>
<keyword evidence="4" id="KW-0378">Hydrolase</keyword>
<dbReference type="InterPro" id="IPR029062">
    <property type="entry name" value="Class_I_gatase-like"/>
</dbReference>
<dbReference type="SUPFAM" id="SSF52317">
    <property type="entry name" value="Class I glutamine amidotransferase-like"/>
    <property type="match status" value="1"/>
</dbReference>
<reference evidence="4 5" key="1">
    <citation type="submission" date="2019-08" db="EMBL/GenBank/DDBJ databases">
        <title>Deep-cultivation of Planctomycetes and their phenomic and genomic characterization uncovers novel biology.</title>
        <authorList>
            <person name="Wiegand S."/>
            <person name="Jogler M."/>
            <person name="Boedeker C."/>
            <person name="Pinto D."/>
            <person name="Vollmers J."/>
            <person name="Rivas-Marin E."/>
            <person name="Kohn T."/>
            <person name="Peeters S.H."/>
            <person name="Heuer A."/>
            <person name="Rast P."/>
            <person name="Oberbeckmann S."/>
            <person name="Bunk B."/>
            <person name="Jeske O."/>
            <person name="Meyerdierks A."/>
            <person name="Storesund J.E."/>
            <person name="Kallscheuer N."/>
            <person name="Luecker S."/>
            <person name="Lage O.M."/>
            <person name="Pohl T."/>
            <person name="Merkel B.J."/>
            <person name="Hornburger P."/>
            <person name="Mueller R.-W."/>
            <person name="Bruemmer F."/>
            <person name="Labrenz M."/>
            <person name="Spormann A.M."/>
            <person name="Op den Camp H."/>
            <person name="Overmann J."/>
            <person name="Amann R."/>
            <person name="Jetten M.S.M."/>
            <person name="Mascher T."/>
            <person name="Medema M.H."/>
            <person name="Devos D.P."/>
            <person name="Kaster A.-K."/>
            <person name="Ovreas L."/>
            <person name="Rohde M."/>
            <person name="Galperin M.Y."/>
            <person name="Jogler C."/>
        </authorList>
    </citation>
    <scope>NUCLEOTIDE SEQUENCE [LARGE SCALE GENOMIC DNA]</scope>
    <source>
        <strain evidence="4 5">FC18</strain>
    </source>
</reference>
<dbReference type="Gene3D" id="3.40.630.10">
    <property type="entry name" value="Zn peptidases"/>
    <property type="match status" value="1"/>
</dbReference>
<dbReference type="CDD" id="cd03143">
    <property type="entry name" value="A4_beta-galactosidase_middle_domain"/>
    <property type="match status" value="1"/>
</dbReference>
<dbReference type="KEGG" id="mff:MFFC18_19680"/>
<feature type="domain" description="Peptidase M14" evidence="3">
    <location>
        <begin position="107"/>
        <end position="408"/>
    </location>
</feature>
<dbReference type="GO" id="GO:0004181">
    <property type="term" value="F:metallocarboxypeptidase activity"/>
    <property type="evidence" value="ECO:0007669"/>
    <property type="project" value="InterPro"/>
</dbReference>
<feature type="compositionally biased region" description="Basic and acidic residues" evidence="2">
    <location>
        <begin position="781"/>
        <end position="792"/>
    </location>
</feature>
<protein>
    <submittedName>
        <fullName evidence="4">Zinc carboxypeptidase</fullName>
    </submittedName>
</protein>
<dbReference type="AlphaFoldDB" id="A0A5B9P694"/>
<dbReference type="GO" id="GO:0008270">
    <property type="term" value="F:zinc ion binding"/>
    <property type="evidence" value="ECO:0007669"/>
    <property type="project" value="InterPro"/>
</dbReference>
<evidence type="ECO:0000256" key="1">
    <source>
        <dbReference type="PROSITE-ProRule" id="PRU01379"/>
    </source>
</evidence>
<accession>A0A5B9P694</accession>
<keyword evidence="4" id="KW-0645">Protease</keyword>
<dbReference type="EMBL" id="CP042912">
    <property type="protein sequence ID" value="QEG22107.1"/>
    <property type="molecule type" value="Genomic_DNA"/>
</dbReference>
<feature type="region of interest" description="Disordered" evidence="2">
    <location>
        <begin position="765"/>
        <end position="803"/>
    </location>
</feature>
<dbReference type="GO" id="GO:0006508">
    <property type="term" value="P:proteolysis"/>
    <property type="evidence" value="ECO:0007669"/>
    <property type="project" value="InterPro"/>
</dbReference>
<evidence type="ECO:0000259" key="3">
    <source>
        <dbReference type="PROSITE" id="PS52035"/>
    </source>
</evidence>
<organism evidence="4 5">
    <name type="scientific">Mariniblastus fucicola</name>
    <dbReference type="NCBI Taxonomy" id="980251"/>
    <lineage>
        <taxon>Bacteria</taxon>
        <taxon>Pseudomonadati</taxon>
        <taxon>Planctomycetota</taxon>
        <taxon>Planctomycetia</taxon>
        <taxon>Pirellulales</taxon>
        <taxon>Pirellulaceae</taxon>
        <taxon>Mariniblastus</taxon>
    </lineage>
</organism>
<dbReference type="PROSITE" id="PS52035">
    <property type="entry name" value="PEPTIDASE_M14"/>
    <property type="match status" value="1"/>
</dbReference>
<sequence length="930" mass="104154">MKGSPITLFAMPVFLQSVSAEELCCKKTTVKSFIASSNRERAVRQIGKIALIFCLAVIAMTIAILPGFSATVQDDSPRSTQHWPDGVECDESIPTPREFFGFDIGFRHLAHAQVADYVRKLAEVSDRISVEQYATTHGGRPLLMLTITSQENRDRLDEIREQHFKMTKPDASEIDEDAIEELPAIINMGYGVHGDEPSATNCAPLVAYYLAAAKGPEVEKWLNDCVILLDPSLNPDGFNRFANWANRYRGVVPNPDPAHAEHNQMWPPGRVNYYWFDLNRDWLPAVHPESRGRLNWYHDWKPNVVLDFHEMGTNSTFFFQPGIPQRTNPMTPAKNQELTRKFASYHAKALDKRGSLYFTQERFDDFYMGKGSTYPDLHGCVGILFEQASSRGHVQKNQDGILKFSETIGNQFTTSLSSLRATSAMRSELIQYKQRFYRQALKMSAKQKVKTWLFNCEANDARLKEFAMTLHRHDIESYWLKEDFEYGDETFQAGFTLAVPSNQSEYRFLRSLLMRKTDFKENIFYDVSSWTLPLAYGLKQTRLKKTIDADSLVRFSPLDFAEPANKSTVEFRDDDLGYFVDFRSDAAPKLLGELLANDIKVRVAKKPFRSKAKTGQSNFGYGTLSIPLQIQKDKRDAIVEILKSASNAGASVVPVAGGLSASGPDVGSPTFSVIEKPSIAMVIGSGVSAYSAGEVWHLLDEQYRMPVTLLKQSRFADANLDDYKTLIFADGRASDSDLDNAKAFAKKGGTVIVIGKLTASVAKRLEKSPKNDTNGSAKDLASSDKSKAKKDSEEPDPIQKPFDSASNERALKLISGAIFKAKADLTHPLLYGFTDPELAVFRNHAEFLKPSSNPYCNPVIYDAKKPLMAGYCSEENVEKFKGSASVVVHPTGRGRFILLADNPNFRGFWKATNRLFMNAIFFGDKVNPGR</sequence>
<keyword evidence="5" id="KW-1185">Reference proteome</keyword>
<evidence type="ECO:0000313" key="5">
    <source>
        <dbReference type="Proteomes" id="UP000322214"/>
    </source>
</evidence>
<dbReference type="Proteomes" id="UP000322214">
    <property type="component" value="Chromosome"/>
</dbReference>
<dbReference type="STRING" id="980251.GCA_001642875_03455"/>
<keyword evidence="4" id="KW-0121">Carboxypeptidase</keyword>
<dbReference type="CDD" id="cd06238">
    <property type="entry name" value="M14-like"/>
    <property type="match status" value="1"/>
</dbReference>
<dbReference type="InterPro" id="IPR000834">
    <property type="entry name" value="Peptidase_M14"/>
</dbReference>
<comment type="similarity">
    <text evidence="1">Belongs to the peptidase M14 family.</text>
</comment>
<gene>
    <name evidence="4" type="ORF">MFFC18_19680</name>
</gene>